<accession>A0A067T6J0</accession>
<dbReference type="AlphaFoldDB" id="A0A067T6J0"/>
<evidence type="ECO:0000313" key="1">
    <source>
        <dbReference type="EMBL" id="KDR74633.1"/>
    </source>
</evidence>
<keyword evidence="2" id="KW-1185">Reference proteome</keyword>
<reference evidence="2" key="1">
    <citation type="journal article" date="2014" name="Proc. Natl. Acad. Sci. U.S.A.">
        <title>Extensive sampling of basidiomycete genomes demonstrates inadequacy of the white-rot/brown-rot paradigm for wood decay fungi.</title>
        <authorList>
            <person name="Riley R."/>
            <person name="Salamov A.A."/>
            <person name="Brown D.W."/>
            <person name="Nagy L.G."/>
            <person name="Floudas D."/>
            <person name="Held B.W."/>
            <person name="Levasseur A."/>
            <person name="Lombard V."/>
            <person name="Morin E."/>
            <person name="Otillar R."/>
            <person name="Lindquist E.A."/>
            <person name="Sun H."/>
            <person name="LaButti K.M."/>
            <person name="Schmutz J."/>
            <person name="Jabbour D."/>
            <person name="Luo H."/>
            <person name="Baker S.E."/>
            <person name="Pisabarro A.G."/>
            <person name="Walton J.D."/>
            <person name="Blanchette R.A."/>
            <person name="Henrissat B."/>
            <person name="Martin F."/>
            <person name="Cullen D."/>
            <person name="Hibbett D.S."/>
            <person name="Grigoriev I.V."/>
        </authorList>
    </citation>
    <scope>NUCLEOTIDE SEQUENCE [LARGE SCALE GENOMIC DNA]</scope>
    <source>
        <strain evidence="2">CBS 339.88</strain>
    </source>
</reference>
<gene>
    <name evidence="1" type="ORF">GALMADRAFT_558969</name>
</gene>
<organism evidence="1 2">
    <name type="scientific">Galerina marginata (strain CBS 339.88)</name>
    <dbReference type="NCBI Taxonomy" id="685588"/>
    <lineage>
        <taxon>Eukaryota</taxon>
        <taxon>Fungi</taxon>
        <taxon>Dikarya</taxon>
        <taxon>Basidiomycota</taxon>
        <taxon>Agaricomycotina</taxon>
        <taxon>Agaricomycetes</taxon>
        <taxon>Agaricomycetidae</taxon>
        <taxon>Agaricales</taxon>
        <taxon>Agaricineae</taxon>
        <taxon>Strophariaceae</taxon>
        <taxon>Galerina</taxon>
    </lineage>
</organism>
<name>A0A067T6J0_GALM3</name>
<dbReference type="OrthoDB" id="2885385at2759"/>
<dbReference type="HOGENOM" id="CLU_045278_0_0_1"/>
<protein>
    <recommendedName>
        <fullName evidence="3">F-box domain-containing protein</fullName>
    </recommendedName>
</protein>
<dbReference type="Proteomes" id="UP000027222">
    <property type="component" value="Unassembled WGS sequence"/>
</dbReference>
<proteinExistence type="predicted"/>
<evidence type="ECO:0008006" key="3">
    <source>
        <dbReference type="Google" id="ProtNLM"/>
    </source>
</evidence>
<evidence type="ECO:0000313" key="2">
    <source>
        <dbReference type="Proteomes" id="UP000027222"/>
    </source>
</evidence>
<sequence>MCGNMNSVSNSPSPHHDMSSSFAPFLHLSQEVVDQIIDSLLDTSEPELGRSNFPACALVCRSFRHRSQKHIFHSTTILSIYSKASCEDRVDSFHGVLQANPRIASYVRRLHLDIDSASEWAVDDPVFLQIMKLVTRSWAVGMRLELSVTGGWDNFQFTCNRTFETRFVKPFVTPFITSLHLEDVFNVPISLIAHCPHLVELKLINVTVEAVRPPHATDIDYSMRPRPLEFTFKHSSGYRSKDLHNTNRILLATSSSSLERLELAFEEFDGGLSDVPIQLAAHNPQWKKQNEDDCTRFQELPRSPLESCGTPAST</sequence>
<dbReference type="EMBL" id="KL142382">
    <property type="protein sequence ID" value="KDR74633.1"/>
    <property type="molecule type" value="Genomic_DNA"/>
</dbReference>